<dbReference type="SUPFAM" id="SSF50022">
    <property type="entry name" value="ISP domain"/>
    <property type="match status" value="1"/>
</dbReference>
<dbReference type="Gene3D" id="2.102.10.10">
    <property type="entry name" value="Rieske [2Fe-2S] iron-sulphur domain"/>
    <property type="match status" value="1"/>
</dbReference>
<dbReference type="AlphaFoldDB" id="A0AAJ2BWF2"/>
<evidence type="ECO:0000313" key="7">
    <source>
        <dbReference type="Proteomes" id="UP001268036"/>
    </source>
</evidence>
<comment type="caution">
    <text evidence="6">The sequence shown here is derived from an EMBL/GenBank/DDBJ whole genome shotgun (WGS) entry which is preliminary data.</text>
</comment>
<reference evidence="6" key="1">
    <citation type="submission" date="2023-08" db="EMBL/GenBank/DDBJ databases">
        <title>Functional and genomic diversity of the sorghum phyllosphere microbiome.</title>
        <authorList>
            <person name="Shade A."/>
        </authorList>
    </citation>
    <scope>NUCLEOTIDE SEQUENCE</scope>
    <source>
        <strain evidence="6">SORGH_AS_0201</strain>
    </source>
</reference>
<protein>
    <submittedName>
        <fullName evidence="6">Nitrite reductase/ring-hydroxylating ferredoxin subunit</fullName>
    </submittedName>
</protein>
<dbReference type="GO" id="GO:0051537">
    <property type="term" value="F:2 iron, 2 sulfur cluster binding"/>
    <property type="evidence" value="ECO:0007669"/>
    <property type="project" value="UniProtKB-KW"/>
</dbReference>
<keyword evidence="3" id="KW-0408">Iron</keyword>
<evidence type="ECO:0000256" key="2">
    <source>
        <dbReference type="ARBA" id="ARBA00022723"/>
    </source>
</evidence>
<organism evidence="6 7">
    <name type="scientific">Pseudomonas oryzihabitans</name>
    <dbReference type="NCBI Taxonomy" id="47885"/>
    <lineage>
        <taxon>Bacteria</taxon>
        <taxon>Pseudomonadati</taxon>
        <taxon>Pseudomonadota</taxon>
        <taxon>Gammaproteobacteria</taxon>
        <taxon>Pseudomonadales</taxon>
        <taxon>Pseudomonadaceae</taxon>
        <taxon>Pseudomonas</taxon>
    </lineage>
</organism>
<dbReference type="InterPro" id="IPR036922">
    <property type="entry name" value="Rieske_2Fe-2S_sf"/>
</dbReference>
<evidence type="ECO:0000256" key="1">
    <source>
        <dbReference type="ARBA" id="ARBA00022714"/>
    </source>
</evidence>
<dbReference type="PROSITE" id="PS51296">
    <property type="entry name" value="RIESKE"/>
    <property type="match status" value="1"/>
</dbReference>
<dbReference type="CDD" id="cd03467">
    <property type="entry name" value="Rieske"/>
    <property type="match status" value="1"/>
</dbReference>
<keyword evidence="1" id="KW-0001">2Fe-2S</keyword>
<evidence type="ECO:0000259" key="5">
    <source>
        <dbReference type="PROSITE" id="PS51296"/>
    </source>
</evidence>
<evidence type="ECO:0000256" key="4">
    <source>
        <dbReference type="ARBA" id="ARBA00023014"/>
    </source>
</evidence>
<dbReference type="GO" id="GO:0046872">
    <property type="term" value="F:metal ion binding"/>
    <property type="evidence" value="ECO:0007669"/>
    <property type="project" value="UniProtKB-KW"/>
</dbReference>
<dbReference type="RefSeq" id="WP_140219173.1">
    <property type="nucleotide sequence ID" value="NZ_CP021645.1"/>
</dbReference>
<dbReference type="Pfam" id="PF00355">
    <property type="entry name" value="Rieske"/>
    <property type="match status" value="1"/>
</dbReference>
<gene>
    <name evidence="6" type="ORF">QE440_001824</name>
</gene>
<evidence type="ECO:0000313" key="6">
    <source>
        <dbReference type="EMBL" id="MDR6234083.1"/>
    </source>
</evidence>
<name>A0AAJ2BWF2_9PSED</name>
<dbReference type="PANTHER" id="PTHR40261">
    <property type="match status" value="1"/>
</dbReference>
<dbReference type="EMBL" id="JAVJAF010000001">
    <property type="protein sequence ID" value="MDR6234083.1"/>
    <property type="molecule type" value="Genomic_DNA"/>
</dbReference>
<accession>A0AAJ2BWF2</accession>
<keyword evidence="2" id="KW-0479">Metal-binding</keyword>
<dbReference type="PANTHER" id="PTHR40261:SF1">
    <property type="entry name" value="RIESKE DOMAIN-CONTAINING PROTEIN"/>
    <property type="match status" value="1"/>
</dbReference>
<proteinExistence type="predicted"/>
<dbReference type="InterPro" id="IPR017941">
    <property type="entry name" value="Rieske_2Fe-2S"/>
</dbReference>
<feature type="domain" description="Rieske" evidence="5">
    <location>
        <begin position="10"/>
        <end position="115"/>
    </location>
</feature>
<evidence type="ECO:0000256" key="3">
    <source>
        <dbReference type="ARBA" id="ARBA00023004"/>
    </source>
</evidence>
<keyword evidence="4" id="KW-0411">Iron-sulfur</keyword>
<sequence>MNIVPRPIVEPLCRLDELPERRSRGFDPLGEGRDTLFLVRLEDRVFAWRNACPHYEFARMAWKKDEFLNADHSLILCGAHGALFDIVDGHCVKGPCEGQRLTAVPLEVRDGAIYILGDYAPGLRKHQPRS</sequence>
<dbReference type="Proteomes" id="UP001268036">
    <property type="component" value="Unassembled WGS sequence"/>
</dbReference>